<evidence type="ECO:0000256" key="2">
    <source>
        <dbReference type="ARBA" id="ARBA00023015"/>
    </source>
</evidence>
<dbReference type="EMBL" id="DACYAJ020000001">
    <property type="protein sequence ID" value="HCD1253510.1"/>
    <property type="molecule type" value="Genomic_DNA"/>
</dbReference>
<dbReference type="Gene3D" id="3.40.190.290">
    <property type="match status" value="1"/>
</dbReference>
<dbReference type="InterPro" id="IPR000847">
    <property type="entry name" value="LysR_HTH_N"/>
</dbReference>
<dbReference type="PANTHER" id="PTHR30419">
    <property type="entry name" value="HTH-TYPE TRANSCRIPTIONAL REGULATOR YBHD"/>
    <property type="match status" value="1"/>
</dbReference>
<name>A0A9C7QIJ1_CITAM</name>
<organism evidence="5 6">
    <name type="scientific">Citrobacter amalonaticus</name>
    <dbReference type="NCBI Taxonomy" id="35703"/>
    <lineage>
        <taxon>Bacteria</taxon>
        <taxon>Pseudomonadati</taxon>
        <taxon>Pseudomonadota</taxon>
        <taxon>Gammaproteobacteria</taxon>
        <taxon>Enterobacterales</taxon>
        <taxon>Enterobacteriaceae</taxon>
        <taxon>Citrobacter</taxon>
    </lineage>
</organism>
<dbReference type="InterPro" id="IPR050950">
    <property type="entry name" value="HTH-type_LysR_regulators"/>
</dbReference>
<dbReference type="InterPro" id="IPR005119">
    <property type="entry name" value="LysR_subst-bd"/>
</dbReference>
<dbReference type="InterPro" id="IPR036390">
    <property type="entry name" value="WH_DNA-bd_sf"/>
</dbReference>
<dbReference type="PANTHER" id="PTHR30419:SF30">
    <property type="entry name" value="LYSR FAMILY TRANSCRIPTIONAL REGULATOR"/>
    <property type="match status" value="1"/>
</dbReference>
<evidence type="ECO:0000256" key="3">
    <source>
        <dbReference type="ARBA" id="ARBA00023125"/>
    </source>
</evidence>
<comment type="caution">
    <text evidence="5">The sequence shown here is derived from an EMBL/GenBank/DDBJ whole genome shotgun (WGS) entry which is preliminary data.</text>
</comment>
<evidence type="ECO:0000313" key="6">
    <source>
        <dbReference type="Proteomes" id="UP000862426"/>
    </source>
</evidence>
<protein>
    <submittedName>
        <fullName evidence="5">LysR family transcriptional regulator</fullName>
    </submittedName>
</protein>
<reference evidence="5" key="2">
    <citation type="submission" date="2022-05" db="EMBL/GenBank/DDBJ databases">
        <authorList>
            <consortium name="NCBI Pathogen Detection Project"/>
        </authorList>
    </citation>
    <scope>NUCLEOTIDE SEQUENCE</scope>
    <source>
        <strain evidence="5">CAV1698</strain>
    </source>
</reference>
<dbReference type="SUPFAM" id="SSF46785">
    <property type="entry name" value="Winged helix' DNA-binding domain"/>
    <property type="match status" value="1"/>
</dbReference>
<sequence>MNLSIKQLRAFLILSEADSFTQAARRFNLSQPAFSTLIASLEEEIGYRLFDRDTRRVLLNADGIHFLDLARKIVQSHDDAVGEIKDRVAGNNNDITLAVLPSLAVEWLPEILVKYSKRVPQSNVKLIDTQWDRCLKALLDGQADMALTAGQPSLTTFDSTLLFSDKFYLLCHREHPLAQQSSVSLSQVCDYPFIGFSVGTSIRQYTDKLCENLAMSFNYQLEVRQLTTMMGLIAANYGISITTGLTLFQFNHKDIVILPFEDLALERAIYLVTPKGRHLAPGVASFAEFITCQAHQFASEHM</sequence>
<accession>A0A9C7QIJ1</accession>
<keyword evidence="2" id="KW-0805">Transcription regulation</keyword>
<proteinExistence type="inferred from homology"/>
<comment type="similarity">
    <text evidence="1">Belongs to the LysR transcriptional regulatory family.</text>
</comment>
<dbReference type="SUPFAM" id="SSF53850">
    <property type="entry name" value="Periplasmic binding protein-like II"/>
    <property type="match status" value="1"/>
</dbReference>
<dbReference type="Pfam" id="PF03466">
    <property type="entry name" value="LysR_substrate"/>
    <property type="match status" value="1"/>
</dbReference>
<dbReference type="InterPro" id="IPR036388">
    <property type="entry name" value="WH-like_DNA-bd_sf"/>
</dbReference>
<keyword evidence="3" id="KW-0238">DNA-binding</keyword>
<evidence type="ECO:0000256" key="1">
    <source>
        <dbReference type="ARBA" id="ARBA00009437"/>
    </source>
</evidence>
<dbReference type="AlphaFoldDB" id="A0A9C7QIJ1"/>
<reference evidence="5" key="1">
    <citation type="journal article" date="2018" name="Genome Biol.">
        <title>SKESA: strategic k-mer extension for scrupulous assemblies.</title>
        <authorList>
            <person name="Souvorov A."/>
            <person name="Agarwala R."/>
            <person name="Lipman D.J."/>
        </authorList>
    </citation>
    <scope>NUCLEOTIDE SEQUENCE</scope>
    <source>
        <strain evidence="5">CAV1698</strain>
    </source>
</reference>
<dbReference type="GO" id="GO:0005829">
    <property type="term" value="C:cytosol"/>
    <property type="evidence" value="ECO:0007669"/>
    <property type="project" value="TreeGrafter"/>
</dbReference>
<evidence type="ECO:0000256" key="4">
    <source>
        <dbReference type="ARBA" id="ARBA00023163"/>
    </source>
</evidence>
<dbReference type="PRINTS" id="PR00039">
    <property type="entry name" value="HTHLYSR"/>
</dbReference>
<dbReference type="GO" id="GO:0003677">
    <property type="term" value="F:DNA binding"/>
    <property type="evidence" value="ECO:0007669"/>
    <property type="project" value="UniProtKB-KW"/>
</dbReference>
<evidence type="ECO:0000313" key="5">
    <source>
        <dbReference type="EMBL" id="HCD1253510.1"/>
    </source>
</evidence>
<dbReference type="RefSeq" id="WP_042998440.1">
    <property type="nucleotide sequence ID" value="NZ_BQGS01000013.1"/>
</dbReference>
<dbReference type="Gene3D" id="1.10.10.10">
    <property type="entry name" value="Winged helix-like DNA-binding domain superfamily/Winged helix DNA-binding domain"/>
    <property type="match status" value="1"/>
</dbReference>
<dbReference type="GO" id="GO:0003700">
    <property type="term" value="F:DNA-binding transcription factor activity"/>
    <property type="evidence" value="ECO:0007669"/>
    <property type="project" value="InterPro"/>
</dbReference>
<keyword evidence="4" id="KW-0804">Transcription</keyword>
<dbReference type="Pfam" id="PF00126">
    <property type="entry name" value="HTH_1"/>
    <property type="match status" value="1"/>
</dbReference>
<gene>
    <name evidence="5" type="ORF">JD854_RS00345</name>
</gene>
<dbReference type="CDD" id="cd08440">
    <property type="entry name" value="PBP2_LTTR_like_4"/>
    <property type="match status" value="1"/>
</dbReference>
<dbReference type="Proteomes" id="UP000862426">
    <property type="component" value="Unassembled WGS sequence"/>
</dbReference>
<dbReference type="PROSITE" id="PS50931">
    <property type="entry name" value="HTH_LYSR"/>
    <property type="match status" value="1"/>
</dbReference>
<dbReference type="FunFam" id="1.10.10.10:FF:000001">
    <property type="entry name" value="LysR family transcriptional regulator"/>
    <property type="match status" value="1"/>
</dbReference>